<keyword evidence="2" id="KW-1185">Reference proteome</keyword>
<comment type="caution">
    <text evidence="1">The sequence shown here is derived from an EMBL/GenBank/DDBJ whole genome shotgun (WGS) entry which is preliminary data.</text>
</comment>
<organism evidence="1 2">
    <name type="scientific">Parasutterella excrementihominis YIT 11859</name>
    <dbReference type="NCBI Taxonomy" id="762966"/>
    <lineage>
        <taxon>Bacteria</taxon>
        <taxon>Pseudomonadati</taxon>
        <taxon>Pseudomonadota</taxon>
        <taxon>Betaproteobacteria</taxon>
        <taxon>Burkholderiales</taxon>
        <taxon>Sutterellaceae</taxon>
        <taxon>Parasutterella</taxon>
    </lineage>
</organism>
<dbReference type="HOGENOM" id="CLU_2684484_0_0_4"/>
<gene>
    <name evidence="1" type="ORF">HMPREF9439_01566</name>
</gene>
<evidence type="ECO:0000313" key="2">
    <source>
        <dbReference type="Proteomes" id="UP000005156"/>
    </source>
</evidence>
<name>F3QKV2_9BURK</name>
<dbReference type="Proteomes" id="UP000005156">
    <property type="component" value="Unassembled WGS sequence"/>
</dbReference>
<evidence type="ECO:0000313" key="1">
    <source>
        <dbReference type="EMBL" id="EGG54062.1"/>
    </source>
</evidence>
<dbReference type="AlphaFoldDB" id="F3QKV2"/>
<accession>F3QKV2</accession>
<reference evidence="1 2" key="1">
    <citation type="submission" date="2011-02" db="EMBL/GenBank/DDBJ databases">
        <authorList>
            <person name="Weinstock G."/>
            <person name="Sodergren E."/>
            <person name="Clifton S."/>
            <person name="Fulton L."/>
            <person name="Fulton B."/>
            <person name="Courtney L."/>
            <person name="Fronick C."/>
            <person name="Harrison M."/>
            <person name="Strong C."/>
            <person name="Farmer C."/>
            <person name="Delahaunty K."/>
            <person name="Markovic C."/>
            <person name="Hall O."/>
            <person name="Minx P."/>
            <person name="Tomlinson C."/>
            <person name="Mitreva M."/>
            <person name="Hou S."/>
            <person name="Chen J."/>
            <person name="Wollam A."/>
            <person name="Pepin K.H."/>
            <person name="Johnson M."/>
            <person name="Bhonagiri V."/>
            <person name="Zhang X."/>
            <person name="Suruliraj S."/>
            <person name="Warren W."/>
            <person name="Chinwalla A."/>
            <person name="Mardis E.R."/>
            <person name="Wilson R.K."/>
        </authorList>
    </citation>
    <scope>NUCLEOTIDE SEQUENCE [LARGE SCALE GENOMIC DNA]</scope>
    <source>
        <strain evidence="1 2">YIT 11859</strain>
    </source>
</reference>
<proteinExistence type="predicted"/>
<sequence>MRDCFSFNKFLSESDIWPSGRFFIGSARIAFLLISSAKSLSVQAFLTLVHRGGVFPRKANTTIHLITMRIYLPY</sequence>
<protein>
    <submittedName>
        <fullName evidence="1">Conserved domain protein</fullName>
    </submittedName>
</protein>
<dbReference type="EMBL" id="AFBP01000047">
    <property type="protein sequence ID" value="EGG54062.1"/>
    <property type="molecule type" value="Genomic_DNA"/>
</dbReference>